<proteinExistence type="predicted"/>
<dbReference type="PROSITE" id="PS50975">
    <property type="entry name" value="ATP_GRASP"/>
    <property type="match status" value="1"/>
</dbReference>
<evidence type="ECO:0000313" key="3">
    <source>
        <dbReference type="EMBL" id="CAI9735566.1"/>
    </source>
</evidence>
<gene>
    <name evidence="3" type="ORF">OCTVUL_1B022206</name>
</gene>
<dbReference type="GO" id="GO:0035499">
    <property type="term" value="P:carnosine biosynthetic process"/>
    <property type="evidence" value="ECO:0007669"/>
    <property type="project" value="InterPro"/>
</dbReference>
<dbReference type="GO" id="GO:0005524">
    <property type="term" value="F:ATP binding"/>
    <property type="evidence" value="ECO:0007669"/>
    <property type="project" value="UniProtKB-UniRule"/>
</dbReference>
<dbReference type="PANTHER" id="PTHR48066:SF1">
    <property type="entry name" value="CARNOSINE SYNTHASE 1"/>
    <property type="match status" value="1"/>
</dbReference>
<dbReference type="InterPro" id="IPR041472">
    <property type="entry name" value="BL00235/CARNS1_N"/>
</dbReference>
<dbReference type="Gene3D" id="3.30.470.20">
    <property type="entry name" value="ATP-grasp fold, B domain"/>
    <property type="match status" value="1"/>
</dbReference>
<protein>
    <submittedName>
        <fullName evidence="3">Carnosine synthase 1-like</fullName>
    </submittedName>
</protein>
<dbReference type="AlphaFoldDB" id="A0AA36BL92"/>
<keyword evidence="4" id="KW-1185">Reference proteome</keyword>
<evidence type="ECO:0000313" key="4">
    <source>
        <dbReference type="Proteomes" id="UP001162480"/>
    </source>
</evidence>
<sequence>MREQNKNRNRANRTNRISYLLVKTMEAVTNSVNESLDAKKSPTRWVTEEDIYEEVQEDAEGFDEYTCPLWNYESWEVPEILSRINEEIPRQYYKALQHSLFETGFPETQDKTSKVKTFSHQQVSITVLSSPVECLSVLLEGGEQCPGNMLLVLSDSWLSKEPSSTQSSKFSLYVNKAIAFYKGGHTCLEMYQPPRRVTYFVNFFTANCTGNAQTEGEHLEQNLDCPMSSSLKLLSYTDNKLLTRTLAAQAGVPYPTTLAFIKHSNVVLGTRGLQITVQVIPENISDKQLQLTFKDKIETFLATHSFSKLVIKPSGPSWFGSKLVSFNKPILEELVETAVSVYHRLEEGDAVILEECIDNLPVTEDYNFRVRTTVCRTSDDLPHVSKTVCGVAKSCKPINGDNTIPQSLEASLKTWHVSEENIKDIKNKLICMSERTLKAIMSFDESLNEDERGGIGAQTDIIGLDFLVRKNQSKFEPVLIEVNGHDCMINCQINEFINKDKIGEAAKELVNTMISRSERFLVKGKTVLFIGDGGYGKRFTLKDTRDYGIKIVLVNTEKPKHLSQDITFLPHDLTDLKRTYKNATEIIAKLQARGITIDGCITFWDENVCLVAAICELLNLTGSNYKAYTIAKNKYLTFKWLQKRKGDIPHWPRTFLYSSNVYEINTQSDISKIFQNNKPSLPLVLKLEYGSSAVGVKLVQNEEECQQYYQQLSDLEMSGVGLCLGRSFVLMDYLQGTEHDVDIIIYKRKLIAAFVSDNGPTRLPNFTETAALLPSILSDEKQNQLIVAAYQCCLEIGLENGVFNVEMIMSVTGPKLCEINSRMGGIYLRDWIKFCYGVDIMFCVLLISLGIEPHVKCKYSQTYLAGIMCLASEHAHIFKDEQKMNLIRAKHESKKIRYNQFLEKPLLEDKEEEPFSSIAAVEPDPITAKKSLIKLSEELGIKTDSYNVEQFLKFIPNKTQE</sequence>
<dbReference type="SUPFAM" id="SSF56059">
    <property type="entry name" value="Glutathione synthetase ATP-binding domain-like"/>
    <property type="match status" value="2"/>
</dbReference>
<dbReference type="InterPro" id="IPR031046">
    <property type="entry name" value="CARNS1"/>
</dbReference>
<dbReference type="PANTHER" id="PTHR48066">
    <property type="entry name" value="CARNOSINE SYNTHASE 1"/>
    <property type="match status" value="1"/>
</dbReference>
<dbReference type="EMBL" id="OX597830">
    <property type="protein sequence ID" value="CAI9735566.1"/>
    <property type="molecule type" value="Genomic_DNA"/>
</dbReference>
<dbReference type="Gene3D" id="3.40.50.20">
    <property type="match status" value="1"/>
</dbReference>
<organism evidence="3 4">
    <name type="scientific">Octopus vulgaris</name>
    <name type="common">Common octopus</name>
    <dbReference type="NCBI Taxonomy" id="6645"/>
    <lineage>
        <taxon>Eukaryota</taxon>
        <taxon>Metazoa</taxon>
        <taxon>Spiralia</taxon>
        <taxon>Lophotrochozoa</taxon>
        <taxon>Mollusca</taxon>
        <taxon>Cephalopoda</taxon>
        <taxon>Coleoidea</taxon>
        <taxon>Octopodiformes</taxon>
        <taxon>Octopoda</taxon>
        <taxon>Incirrata</taxon>
        <taxon>Octopodidae</taxon>
        <taxon>Octopus</taxon>
    </lineage>
</organism>
<feature type="domain" description="ATP-grasp" evidence="2">
    <location>
        <begin position="648"/>
        <end position="849"/>
    </location>
</feature>
<dbReference type="InterPro" id="IPR011761">
    <property type="entry name" value="ATP-grasp"/>
</dbReference>
<keyword evidence="1" id="KW-0067">ATP-binding</keyword>
<evidence type="ECO:0000259" key="2">
    <source>
        <dbReference type="PROSITE" id="PS50975"/>
    </source>
</evidence>
<dbReference type="GO" id="GO:0016887">
    <property type="term" value="F:ATP hydrolysis activity"/>
    <property type="evidence" value="ECO:0007669"/>
    <property type="project" value="InterPro"/>
</dbReference>
<dbReference type="Proteomes" id="UP001162480">
    <property type="component" value="Chromosome 17"/>
</dbReference>
<name>A0AA36BL92_OCTVU</name>
<reference evidence="3" key="1">
    <citation type="submission" date="2023-08" db="EMBL/GenBank/DDBJ databases">
        <authorList>
            <person name="Alioto T."/>
            <person name="Alioto T."/>
            <person name="Gomez Garrido J."/>
        </authorList>
    </citation>
    <scope>NUCLEOTIDE SEQUENCE</scope>
</reference>
<dbReference type="Pfam" id="PF18130">
    <property type="entry name" value="ATPgrasp_N"/>
    <property type="match status" value="1"/>
</dbReference>
<dbReference type="GO" id="GO:0046872">
    <property type="term" value="F:metal ion binding"/>
    <property type="evidence" value="ECO:0007669"/>
    <property type="project" value="InterPro"/>
</dbReference>
<keyword evidence="1" id="KW-0547">Nucleotide-binding</keyword>
<dbReference type="GO" id="GO:0047730">
    <property type="term" value="F:carnosine synthase activity"/>
    <property type="evidence" value="ECO:0007669"/>
    <property type="project" value="InterPro"/>
</dbReference>
<accession>A0AA36BL92</accession>
<evidence type="ECO:0000256" key="1">
    <source>
        <dbReference type="PROSITE-ProRule" id="PRU00409"/>
    </source>
</evidence>
<dbReference type="Pfam" id="PF13535">
    <property type="entry name" value="ATP-grasp_4"/>
    <property type="match status" value="1"/>
</dbReference>